<dbReference type="RefSeq" id="WP_147801113.1">
    <property type="nucleotide sequence ID" value="NZ_VPFL01000033.1"/>
</dbReference>
<dbReference type="Pfam" id="PF01850">
    <property type="entry name" value="PIN"/>
    <property type="match status" value="1"/>
</dbReference>
<dbReference type="InterPro" id="IPR002716">
    <property type="entry name" value="PIN_dom"/>
</dbReference>
<evidence type="ECO:0000259" key="9">
    <source>
        <dbReference type="Pfam" id="PF01850"/>
    </source>
</evidence>
<evidence type="ECO:0000256" key="1">
    <source>
        <dbReference type="ARBA" id="ARBA00001946"/>
    </source>
</evidence>
<dbReference type="EMBL" id="VPFL01000033">
    <property type="protein sequence ID" value="TXF10377.1"/>
    <property type="molecule type" value="Genomic_DNA"/>
</dbReference>
<dbReference type="Gene3D" id="3.40.50.1010">
    <property type="entry name" value="5'-nuclease"/>
    <property type="match status" value="1"/>
</dbReference>
<evidence type="ECO:0000256" key="3">
    <source>
        <dbReference type="ARBA" id="ARBA00022722"/>
    </source>
</evidence>
<keyword evidence="11" id="KW-1185">Reference proteome</keyword>
<keyword evidence="4 8" id="KW-0479">Metal-binding</keyword>
<comment type="cofactor">
    <cofactor evidence="1 8">
        <name>Mg(2+)</name>
        <dbReference type="ChEBI" id="CHEBI:18420"/>
    </cofactor>
</comment>
<dbReference type="PANTHER" id="PTHR33653">
    <property type="entry name" value="RIBONUCLEASE VAPC2"/>
    <property type="match status" value="1"/>
</dbReference>
<evidence type="ECO:0000256" key="2">
    <source>
        <dbReference type="ARBA" id="ARBA00022649"/>
    </source>
</evidence>
<evidence type="ECO:0000256" key="8">
    <source>
        <dbReference type="HAMAP-Rule" id="MF_00265"/>
    </source>
</evidence>
<reference evidence="10 11" key="1">
    <citation type="submission" date="2019-08" db="EMBL/GenBank/DDBJ databases">
        <title>Pelomicrobium methylotrophicum gen. nov., sp. nov. a moderately thermophilic, facultatively anaerobic, lithoautotrophic and methylotrophic bacterium isolated from a terrestrial mud volcano.</title>
        <authorList>
            <person name="Slobodkina G.B."/>
            <person name="Merkel A.Y."/>
            <person name="Slobodkin A.I."/>
        </authorList>
    </citation>
    <scope>NUCLEOTIDE SEQUENCE [LARGE SCALE GENOMIC DNA]</scope>
    <source>
        <strain evidence="10 11">SM250</strain>
    </source>
</reference>
<comment type="caution">
    <text evidence="10">The sequence shown here is derived from an EMBL/GenBank/DDBJ whole genome shotgun (WGS) entry which is preliminary data.</text>
</comment>
<feature type="binding site" evidence="8">
    <location>
        <position position="98"/>
    </location>
    <ligand>
        <name>Mg(2+)</name>
        <dbReference type="ChEBI" id="CHEBI:18420"/>
    </ligand>
</feature>
<dbReference type="InterPro" id="IPR029060">
    <property type="entry name" value="PIN-like_dom_sf"/>
</dbReference>
<evidence type="ECO:0000313" key="10">
    <source>
        <dbReference type="EMBL" id="TXF10377.1"/>
    </source>
</evidence>
<dbReference type="InterPro" id="IPR050556">
    <property type="entry name" value="Type_II_TA_system_RNase"/>
</dbReference>
<feature type="domain" description="PIN" evidence="9">
    <location>
        <begin position="3"/>
        <end position="123"/>
    </location>
</feature>
<dbReference type="EC" id="3.1.-.-" evidence="8"/>
<gene>
    <name evidence="8" type="primary">vapC</name>
    <name evidence="10" type="ORF">FR698_15590</name>
</gene>
<dbReference type="PANTHER" id="PTHR33653:SF1">
    <property type="entry name" value="RIBONUCLEASE VAPC2"/>
    <property type="match status" value="1"/>
</dbReference>
<proteinExistence type="inferred from homology"/>
<evidence type="ECO:0000256" key="6">
    <source>
        <dbReference type="ARBA" id="ARBA00022842"/>
    </source>
</evidence>
<dbReference type="AlphaFoldDB" id="A0A5C7EGG8"/>
<dbReference type="OrthoDB" id="9796690at2"/>
<evidence type="ECO:0000256" key="7">
    <source>
        <dbReference type="ARBA" id="ARBA00038093"/>
    </source>
</evidence>
<dbReference type="InterPro" id="IPR022907">
    <property type="entry name" value="VapC_family"/>
</dbReference>
<evidence type="ECO:0000256" key="5">
    <source>
        <dbReference type="ARBA" id="ARBA00022801"/>
    </source>
</evidence>
<dbReference type="SUPFAM" id="SSF88723">
    <property type="entry name" value="PIN domain-like"/>
    <property type="match status" value="1"/>
</dbReference>
<sequence>MRYLLDTCTVSDFVRGERGVMARIKATSPALICVSSVTRMEIDYGLALNSGRARKLAPVLEAFFSVIAILPFGQPEASATAAIRAALKIRGQPIGAYDALIAGTALARGLILVTSNVGEFGRIGGLKIENWRG</sequence>
<keyword evidence="6 8" id="KW-0460">Magnesium</keyword>
<dbReference type="GO" id="GO:0000287">
    <property type="term" value="F:magnesium ion binding"/>
    <property type="evidence" value="ECO:0007669"/>
    <property type="project" value="UniProtKB-UniRule"/>
</dbReference>
<comment type="similarity">
    <text evidence="7 8">Belongs to the PINc/VapC protein family.</text>
</comment>
<feature type="binding site" evidence="8">
    <location>
        <position position="6"/>
    </location>
    <ligand>
        <name>Mg(2+)</name>
        <dbReference type="ChEBI" id="CHEBI:18420"/>
    </ligand>
</feature>
<dbReference type="CDD" id="cd18750">
    <property type="entry name" value="PIN_VapC4-5_FitB-like"/>
    <property type="match status" value="1"/>
</dbReference>
<keyword evidence="2 8" id="KW-1277">Toxin-antitoxin system</keyword>
<accession>A0A5C7EGG8</accession>
<keyword evidence="3 8" id="KW-0540">Nuclease</keyword>
<comment type="function">
    <text evidence="8">Toxic component of a toxin-antitoxin (TA) system. An RNase.</text>
</comment>
<protein>
    <recommendedName>
        <fullName evidence="8">Ribonuclease VapC</fullName>
        <shortName evidence="8">RNase VapC</shortName>
        <ecNumber evidence="8">3.1.-.-</ecNumber>
    </recommendedName>
    <alternativeName>
        <fullName evidence="8">Toxin VapC</fullName>
    </alternativeName>
</protein>
<dbReference type="GO" id="GO:0004540">
    <property type="term" value="F:RNA nuclease activity"/>
    <property type="evidence" value="ECO:0007669"/>
    <property type="project" value="InterPro"/>
</dbReference>
<evidence type="ECO:0000313" key="11">
    <source>
        <dbReference type="Proteomes" id="UP000321201"/>
    </source>
</evidence>
<dbReference type="GO" id="GO:0016787">
    <property type="term" value="F:hydrolase activity"/>
    <property type="evidence" value="ECO:0007669"/>
    <property type="project" value="UniProtKB-KW"/>
</dbReference>
<organism evidence="10 11">
    <name type="scientific">Pelomicrobium methylotrophicum</name>
    <dbReference type="NCBI Taxonomy" id="2602750"/>
    <lineage>
        <taxon>Bacteria</taxon>
        <taxon>Pseudomonadati</taxon>
        <taxon>Pseudomonadota</taxon>
        <taxon>Hydrogenophilia</taxon>
        <taxon>Hydrogenophilia incertae sedis</taxon>
        <taxon>Pelomicrobium</taxon>
    </lineage>
</organism>
<keyword evidence="5 8" id="KW-0378">Hydrolase</keyword>
<dbReference type="InParanoid" id="A0A5C7EGG8"/>
<dbReference type="Proteomes" id="UP000321201">
    <property type="component" value="Unassembled WGS sequence"/>
</dbReference>
<name>A0A5C7EGG8_9PROT</name>
<keyword evidence="8" id="KW-0800">Toxin</keyword>
<dbReference type="GO" id="GO:0090729">
    <property type="term" value="F:toxin activity"/>
    <property type="evidence" value="ECO:0007669"/>
    <property type="project" value="UniProtKB-KW"/>
</dbReference>
<dbReference type="HAMAP" id="MF_00265">
    <property type="entry name" value="VapC_Nob1"/>
    <property type="match status" value="1"/>
</dbReference>
<evidence type="ECO:0000256" key="4">
    <source>
        <dbReference type="ARBA" id="ARBA00022723"/>
    </source>
</evidence>